<organism evidence="1 3">
    <name type="scientific">Ferroplasma acidiphilum</name>
    <dbReference type="NCBI Taxonomy" id="74969"/>
    <lineage>
        <taxon>Archaea</taxon>
        <taxon>Methanobacteriati</taxon>
        <taxon>Thermoplasmatota</taxon>
        <taxon>Thermoplasmata</taxon>
        <taxon>Thermoplasmatales</taxon>
        <taxon>Ferroplasmaceae</taxon>
        <taxon>Ferroplasma</taxon>
    </lineage>
</organism>
<dbReference type="Proteomes" id="UP000192050">
    <property type="component" value="Chromosome"/>
</dbReference>
<gene>
    <name evidence="1" type="ORF">FAD_0555</name>
    <name evidence="2" type="ORF">HLB00_00725</name>
</gene>
<dbReference type="STRING" id="74969.FAD_0555"/>
<protein>
    <submittedName>
        <fullName evidence="1">Uncharacterized protein</fullName>
    </submittedName>
</protein>
<dbReference type="EMBL" id="JABGBP010000020">
    <property type="protein sequence ID" value="NOL59363.1"/>
    <property type="molecule type" value="Genomic_DNA"/>
</dbReference>
<dbReference type="RefSeq" id="WP_009887612.1">
    <property type="nucleotide sequence ID" value="NZ_CP015363.1"/>
</dbReference>
<name>A0A1V0N301_9ARCH</name>
<accession>A0A1V0N301</accession>
<dbReference type="KEGG" id="fai:FAD_0555"/>
<proteinExistence type="predicted"/>
<sequence length="60" mass="6971">MYNKNENITKKQLSFVNDLIKRGEENQKIVDDYVKSLKKGSIEELSKKEASSLLDKLLKK</sequence>
<evidence type="ECO:0000313" key="4">
    <source>
        <dbReference type="Proteomes" id="UP000546917"/>
    </source>
</evidence>
<dbReference type="EMBL" id="CP015363">
    <property type="protein sequence ID" value="ARD84467.1"/>
    <property type="molecule type" value="Genomic_DNA"/>
</dbReference>
<keyword evidence="3" id="KW-1185">Reference proteome</keyword>
<evidence type="ECO:0000313" key="1">
    <source>
        <dbReference type="EMBL" id="ARD84467.1"/>
    </source>
</evidence>
<reference evidence="1 3" key="1">
    <citation type="submission" date="2011-10" db="EMBL/GenBank/DDBJ databases">
        <title>Metabolic and evolutionary patterns in the extreme acidophile Ferroplasma acidiphilum.</title>
        <authorList>
            <person name="Golyshina O.V."/>
            <person name="Kozyavkin S.A."/>
            <person name="Tatusov R.L."/>
            <person name="Slesarev A.I."/>
            <person name="Golyshin P.N."/>
        </authorList>
    </citation>
    <scope>NUCLEOTIDE SEQUENCE [LARGE SCALE GENOMIC DNA]</scope>
    <source>
        <strain evidence="1">Berkeley</strain>
        <strain evidence="3">Y</strain>
    </source>
</reference>
<reference evidence="2 4" key="2">
    <citation type="submission" date="2020-05" db="EMBL/GenBank/DDBJ databases">
        <authorList>
            <person name="Zhang R."/>
        </authorList>
    </citation>
    <scope>NUCLEOTIDE SEQUENCE [LARGE SCALE GENOMIC DNA]</scope>
    <source>
        <strain evidence="2 4">DSM 28986</strain>
    </source>
</reference>
<evidence type="ECO:0000313" key="2">
    <source>
        <dbReference type="EMBL" id="NOL59363.1"/>
    </source>
</evidence>
<dbReference type="AlphaFoldDB" id="A0A1V0N301"/>
<evidence type="ECO:0000313" key="3">
    <source>
        <dbReference type="Proteomes" id="UP000192050"/>
    </source>
</evidence>
<dbReference type="Proteomes" id="UP000546917">
    <property type="component" value="Unassembled WGS sequence"/>
</dbReference>
<dbReference type="GeneID" id="16025762"/>